<dbReference type="GO" id="GO:0016787">
    <property type="term" value="F:hydrolase activity"/>
    <property type="evidence" value="ECO:0007669"/>
    <property type="project" value="UniProtKB-KW"/>
</dbReference>
<proteinExistence type="inferred from homology"/>
<dbReference type="PROSITE" id="PS51462">
    <property type="entry name" value="NUDIX"/>
    <property type="match status" value="1"/>
</dbReference>
<organism evidence="5 6">
    <name type="scientific">Flavimaribacter sediminis</name>
    <dbReference type="NCBI Taxonomy" id="2865987"/>
    <lineage>
        <taxon>Bacteria</taxon>
        <taxon>Pseudomonadati</taxon>
        <taxon>Pseudomonadota</taxon>
        <taxon>Alphaproteobacteria</taxon>
        <taxon>Hyphomicrobiales</taxon>
        <taxon>Rhizobiaceae</taxon>
        <taxon>Flavimaribacter</taxon>
    </lineage>
</organism>
<comment type="caution">
    <text evidence="5">The sequence shown here is derived from an EMBL/GenBank/DDBJ whole genome shotgun (WGS) entry which is preliminary data.</text>
</comment>
<dbReference type="AlphaFoldDB" id="A0AAE2ZRP9"/>
<dbReference type="InterPro" id="IPR020084">
    <property type="entry name" value="NUDIX_hydrolase_CS"/>
</dbReference>
<comment type="cofactor">
    <cofactor evidence="1">
        <name>Mg(2+)</name>
        <dbReference type="ChEBI" id="CHEBI:18420"/>
    </cofactor>
</comment>
<dbReference type="InterPro" id="IPR020476">
    <property type="entry name" value="Nudix_hydrolase"/>
</dbReference>
<evidence type="ECO:0000313" key="6">
    <source>
        <dbReference type="Proteomes" id="UP001196509"/>
    </source>
</evidence>
<evidence type="ECO:0000313" key="5">
    <source>
        <dbReference type="EMBL" id="MBW8639585.1"/>
    </source>
</evidence>
<dbReference type="PROSITE" id="PS51257">
    <property type="entry name" value="PROKAR_LIPOPROTEIN"/>
    <property type="match status" value="1"/>
</dbReference>
<reference evidence="5" key="1">
    <citation type="submission" date="2021-08" db="EMBL/GenBank/DDBJ databases">
        <title>Hoeflea bacterium WL0058 sp. nov., isolated from the sediment.</title>
        <authorList>
            <person name="Wang L."/>
            <person name="Zhang D."/>
        </authorList>
    </citation>
    <scope>NUCLEOTIDE SEQUENCE</scope>
    <source>
        <strain evidence="5">WL0058</strain>
    </source>
</reference>
<keyword evidence="2 3" id="KW-0378">Hydrolase</keyword>
<dbReference type="SUPFAM" id="SSF55811">
    <property type="entry name" value="Nudix"/>
    <property type="match status" value="1"/>
</dbReference>
<dbReference type="PANTHER" id="PTHR43736">
    <property type="entry name" value="ADP-RIBOSE PYROPHOSPHATASE"/>
    <property type="match status" value="1"/>
</dbReference>
<dbReference type="PANTHER" id="PTHR43736:SF1">
    <property type="entry name" value="DIHYDRONEOPTERIN TRIPHOSPHATE DIPHOSPHATASE"/>
    <property type="match status" value="1"/>
</dbReference>
<evidence type="ECO:0000256" key="2">
    <source>
        <dbReference type="ARBA" id="ARBA00022801"/>
    </source>
</evidence>
<dbReference type="PROSITE" id="PS00893">
    <property type="entry name" value="NUDIX_BOX"/>
    <property type="match status" value="1"/>
</dbReference>
<dbReference type="EMBL" id="JAICBX010000004">
    <property type="protein sequence ID" value="MBW8639585.1"/>
    <property type="molecule type" value="Genomic_DNA"/>
</dbReference>
<evidence type="ECO:0000259" key="4">
    <source>
        <dbReference type="PROSITE" id="PS51462"/>
    </source>
</evidence>
<sequence>MKSPPQPLSPVAAVSCIVRRDSRYLLVKRARGEAKGQYAFPGGKVEPGETLTQAVLRELREETGLVGFGVRFFRLYDLIARNDDGSLRSHYVLAVHMVEQVDSDQAIAADDAEEADWFAASDLQHISVTPSVAECIDELEEARYGRDR</sequence>
<dbReference type="Pfam" id="PF00293">
    <property type="entry name" value="NUDIX"/>
    <property type="match status" value="1"/>
</dbReference>
<dbReference type="Proteomes" id="UP001196509">
    <property type="component" value="Unassembled WGS sequence"/>
</dbReference>
<gene>
    <name evidence="5" type="ORF">K1W69_20500</name>
</gene>
<evidence type="ECO:0000256" key="3">
    <source>
        <dbReference type="RuleBase" id="RU003476"/>
    </source>
</evidence>
<dbReference type="InterPro" id="IPR000086">
    <property type="entry name" value="NUDIX_hydrolase_dom"/>
</dbReference>
<dbReference type="Gene3D" id="3.90.79.10">
    <property type="entry name" value="Nucleoside Triphosphate Pyrophosphohydrolase"/>
    <property type="match status" value="1"/>
</dbReference>
<dbReference type="CDD" id="cd04673">
    <property type="entry name" value="NUDIX_ADPRase"/>
    <property type="match status" value="1"/>
</dbReference>
<accession>A0AAE2ZRP9</accession>
<dbReference type="InterPro" id="IPR015797">
    <property type="entry name" value="NUDIX_hydrolase-like_dom_sf"/>
</dbReference>
<evidence type="ECO:0000256" key="1">
    <source>
        <dbReference type="ARBA" id="ARBA00001946"/>
    </source>
</evidence>
<protein>
    <submittedName>
        <fullName evidence="5">NUDIX domain-containing protein</fullName>
    </submittedName>
</protein>
<dbReference type="PRINTS" id="PR00502">
    <property type="entry name" value="NUDIXFAMILY"/>
</dbReference>
<comment type="similarity">
    <text evidence="3">Belongs to the Nudix hydrolase family.</text>
</comment>
<keyword evidence="6" id="KW-1185">Reference proteome</keyword>
<feature type="domain" description="Nudix hydrolase" evidence="4">
    <location>
        <begin position="9"/>
        <end position="140"/>
    </location>
</feature>
<name>A0AAE2ZRP9_9HYPH</name>